<organism evidence="1 2">
    <name type="scientific">Heliorestis convoluta</name>
    <dbReference type="NCBI Taxonomy" id="356322"/>
    <lineage>
        <taxon>Bacteria</taxon>
        <taxon>Bacillati</taxon>
        <taxon>Bacillota</taxon>
        <taxon>Clostridia</taxon>
        <taxon>Eubacteriales</taxon>
        <taxon>Heliobacteriaceae</taxon>
        <taxon>Heliorestis</taxon>
    </lineage>
</organism>
<accession>A0A5Q2N1J9</accession>
<dbReference type="KEGG" id="hcv:FTV88_1599"/>
<dbReference type="EMBL" id="CP045875">
    <property type="protein sequence ID" value="QGG47699.1"/>
    <property type="molecule type" value="Genomic_DNA"/>
</dbReference>
<dbReference type="Proteomes" id="UP000366051">
    <property type="component" value="Chromosome"/>
</dbReference>
<proteinExistence type="predicted"/>
<evidence type="ECO:0000313" key="1">
    <source>
        <dbReference type="EMBL" id="QGG47699.1"/>
    </source>
</evidence>
<name>A0A5Q2N1J9_9FIRM</name>
<sequence length="124" mass="14921">MIISETESMAKKFIEWISLQLKFNQKLRADFEVRIYSAIVSYPEKEDLWEQFETICRNPEKENRLEEAMNFYKSHQSEMDQGVEVLWPGRFSYARLMIEKVNIGSRVFRQARWVKMNEAIPSFE</sequence>
<dbReference type="AlphaFoldDB" id="A0A5Q2N1J9"/>
<protein>
    <submittedName>
        <fullName evidence="1">Uncharacterized protein</fullName>
    </submittedName>
</protein>
<evidence type="ECO:0000313" key="2">
    <source>
        <dbReference type="Proteomes" id="UP000366051"/>
    </source>
</evidence>
<keyword evidence="2" id="KW-1185">Reference proteome</keyword>
<dbReference type="RefSeq" id="WP_243137398.1">
    <property type="nucleotide sequence ID" value="NZ_CP045875.1"/>
</dbReference>
<gene>
    <name evidence="1" type="ORF">FTV88_1599</name>
</gene>
<reference evidence="2" key="1">
    <citation type="submission" date="2019-11" db="EMBL/GenBank/DDBJ databases">
        <title>Genome sequence of Heliorestis convoluta strain HH, an alkaliphilic and minimalistic phototrophic bacterium from a soda lake in Egypt.</title>
        <authorList>
            <person name="Dewey E.D."/>
            <person name="Stokes L.M."/>
            <person name="Burchell B.M."/>
            <person name="Shaffer K.N."/>
            <person name="Huntington A.M."/>
            <person name="Baker J.M."/>
            <person name="Nadendla S."/>
            <person name="Giglio M.G."/>
            <person name="Touchman J.W."/>
            <person name="Blankenship R.E."/>
            <person name="Madigan M.T."/>
            <person name="Sattley W.M."/>
        </authorList>
    </citation>
    <scope>NUCLEOTIDE SEQUENCE [LARGE SCALE GENOMIC DNA]</scope>
    <source>
        <strain evidence="2">HH</strain>
    </source>
</reference>